<dbReference type="Pfam" id="PF13558">
    <property type="entry name" value="SbcC_Walker_B"/>
    <property type="match status" value="1"/>
</dbReference>
<dbReference type="GO" id="GO:0004527">
    <property type="term" value="F:exonuclease activity"/>
    <property type="evidence" value="ECO:0007669"/>
    <property type="project" value="UniProtKB-KW"/>
</dbReference>
<dbReference type="PATRIC" id="fig|1007676.4.peg.1496"/>
<dbReference type="GO" id="GO:0016887">
    <property type="term" value="F:ATP hydrolysis activity"/>
    <property type="evidence" value="ECO:0007669"/>
    <property type="project" value="InterPro"/>
</dbReference>
<comment type="similarity">
    <text evidence="1">Belongs to the SMC family. SbcC subfamily.</text>
</comment>
<evidence type="ECO:0000256" key="5">
    <source>
        <dbReference type="SAM" id="MobiDB-lite"/>
    </source>
</evidence>
<feature type="region of interest" description="Disordered" evidence="5">
    <location>
        <begin position="676"/>
        <end position="703"/>
    </location>
</feature>
<evidence type="ECO:0000313" key="7">
    <source>
        <dbReference type="EMBL" id="AKP67387.1"/>
    </source>
</evidence>
<dbReference type="KEGG" id="lgn:ABM34_07445"/>
<feature type="domain" description="Rad50/SbcC-type AAA" evidence="6">
    <location>
        <begin position="6"/>
        <end position="225"/>
    </location>
</feature>
<proteinExistence type="inferred from homology"/>
<feature type="coiled-coil region" evidence="4">
    <location>
        <begin position="391"/>
        <end position="425"/>
    </location>
</feature>
<dbReference type="PANTHER" id="PTHR32114">
    <property type="entry name" value="ABC TRANSPORTER ABCH.3"/>
    <property type="match status" value="1"/>
</dbReference>
<evidence type="ECO:0000256" key="2">
    <source>
        <dbReference type="ARBA" id="ARBA00011322"/>
    </source>
</evidence>
<keyword evidence="7" id="KW-0269">Exonuclease</keyword>
<dbReference type="RefSeq" id="WP_048704672.1">
    <property type="nucleotide sequence ID" value="NZ_CP012034.1"/>
</dbReference>
<reference evidence="8" key="1">
    <citation type="submission" date="2015-07" db="EMBL/GenBank/DDBJ databases">
        <title>Lactobacillus ginsenosidimutans/EMML 3141/ whole genome sequencing.</title>
        <authorList>
            <person name="Kim M.K."/>
            <person name="Im W.-T."/>
            <person name="Srinivasan S."/>
            <person name="Lee J.-J."/>
        </authorList>
    </citation>
    <scope>NUCLEOTIDE SEQUENCE [LARGE SCALE GENOMIC DNA]</scope>
    <source>
        <strain evidence="8">EMML 3041</strain>
    </source>
</reference>
<dbReference type="STRING" id="1007676.ABM34_07445"/>
<dbReference type="InterPro" id="IPR027417">
    <property type="entry name" value="P-loop_NTPase"/>
</dbReference>
<evidence type="ECO:0000259" key="6">
    <source>
        <dbReference type="Pfam" id="PF13476"/>
    </source>
</evidence>
<name>A0A0H4QHF4_9LACO</name>
<sequence length="1054" mass="118300">MKPVYLEMKYFGPHEDSIIDFRALEEAPIFLIGGDTGAGKSTIFDAMTYALFGSTTGDRDAKELRSQFAPDDEATEVVFYFEQGNQLYEMTRTPEQYLTKKRGSGLGKKVATVKLAIVKEVGGVEVQSVASKPVDVGNEIASILNLTADQFKKIILLPQNDFSEFLKSKTNDKEVILKKIFGTQMFTDFTTELKGKYDEARKQSEGFETRLQFELESNIWTDEEKEQLSAEANSQKVELLNKYVQTRSNSLSDLKKSKVSIDKSVEKADMDYQVAKDLQKKFADLEKYKLEFKTKITDKAEQHKSEQVHLSELQWANPLKDIVRDLATKTSDHQQSLKTQVEQSNAENLSEEAYQKAKVLSDTLSGQSDDIEKKKSQITQLTALIPRVESIEQLRQKLEVAKPKLAVLQKQLDEQSEAAKLISDKITLKNKQLVPTADLQKTRNSLTKEKETFVETLTPLLNLVTNLDSDIRQENVNLGQLKSEQVAKQSALDVAKKNYDKQISRRQGLMIAQLQKELVDGEPCVVCGSTDHSNMVHTVDANETELKAAMEQVDQSQNTFAAAEKSLSTVKGNVVKSEAELKSKTVSLDKAKSDLSVTYKQLTEKSDLNFSDKFSLEQVKHSFDTKISDVDRELTTANNLSNEIKTLETQFKSANDAVNQAKLDVTAKKTEITNTENDLKKQSAEIDMDKSSSELSEEKSRLTTETAEYQKKLESAQSALQQSKLDLSTVQTQLKDTEVQVKKQTSDIKSLQKQLNDSLSADDAKTHDAEVLNGWISEINEDKLSRLHVSISQYSQEYERLNSEIKKLTAELSDKQVPNIDELAKIQKDWNQKKEVIIQQVSFATKTLEDSRNSLKNVQKIMDDQGDFAKKLGEITSLYNIVTGKDGNDRKLKLETYVVQNYLQRVLNYANDHFINLLSNNRYSFELADEGSDKRTDHGLDINVFDNETGDSRSSNTLSGGETFIAALSIALSLSEVVQSSSNGVQIDALFVDEGFGSLDHETLEKAMTALETIGENRMVGVISHIESMKNSIGQQVYIKKLGDGRSTVEMINK</sequence>
<comment type="subunit">
    <text evidence="2">Heterodimer of SbcC and SbcD.</text>
</comment>
<gene>
    <name evidence="7" type="ORF">ABM34_07445</name>
</gene>
<evidence type="ECO:0000256" key="3">
    <source>
        <dbReference type="ARBA" id="ARBA00013368"/>
    </source>
</evidence>
<accession>A0A0H4QHF4</accession>
<organism evidence="7 8">
    <name type="scientific">Companilactobacillus ginsenosidimutans</name>
    <dbReference type="NCBI Taxonomy" id="1007676"/>
    <lineage>
        <taxon>Bacteria</taxon>
        <taxon>Bacillati</taxon>
        <taxon>Bacillota</taxon>
        <taxon>Bacilli</taxon>
        <taxon>Lactobacillales</taxon>
        <taxon>Lactobacillaceae</taxon>
        <taxon>Companilactobacillus</taxon>
    </lineage>
</organism>
<evidence type="ECO:0000256" key="4">
    <source>
        <dbReference type="SAM" id="Coils"/>
    </source>
</evidence>
<dbReference type="EMBL" id="CP012034">
    <property type="protein sequence ID" value="AKP67387.1"/>
    <property type="molecule type" value="Genomic_DNA"/>
</dbReference>
<feature type="coiled-coil region" evidence="4">
    <location>
        <begin position="539"/>
        <end position="566"/>
    </location>
</feature>
<keyword evidence="8" id="KW-1185">Reference proteome</keyword>
<dbReference type="Pfam" id="PF13476">
    <property type="entry name" value="AAA_23"/>
    <property type="match status" value="1"/>
</dbReference>
<evidence type="ECO:0000256" key="1">
    <source>
        <dbReference type="ARBA" id="ARBA00006930"/>
    </source>
</evidence>
<protein>
    <recommendedName>
        <fullName evidence="3">Nuclease SbcCD subunit C</fullName>
    </recommendedName>
</protein>
<keyword evidence="7" id="KW-0378">Hydrolase</keyword>
<dbReference type="PANTHER" id="PTHR32114:SF2">
    <property type="entry name" value="ABC TRANSPORTER ABCH.3"/>
    <property type="match status" value="1"/>
</dbReference>
<dbReference type="GO" id="GO:0006302">
    <property type="term" value="P:double-strand break repair"/>
    <property type="evidence" value="ECO:0007669"/>
    <property type="project" value="InterPro"/>
</dbReference>
<dbReference type="AlphaFoldDB" id="A0A0H4QHF4"/>
<keyword evidence="4" id="KW-0175">Coiled coil</keyword>
<dbReference type="SUPFAM" id="SSF52540">
    <property type="entry name" value="P-loop containing nucleoside triphosphate hydrolases"/>
    <property type="match status" value="1"/>
</dbReference>
<dbReference type="Gene3D" id="3.40.50.300">
    <property type="entry name" value="P-loop containing nucleotide triphosphate hydrolases"/>
    <property type="match status" value="2"/>
</dbReference>
<feature type="coiled-coil region" evidence="4">
    <location>
        <begin position="784"/>
        <end position="811"/>
    </location>
</feature>
<dbReference type="InterPro" id="IPR038729">
    <property type="entry name" value="Rad50/SbcC_AAA"/>
</dbReference>
<evidence type="ECO:0000313" key="8">
    <source>
        <dbReference type="Proteomes" id="UP000036106"/>
    </source>
</evidence>
<keyword evidence="7" id="KW-0540">Nuclease</keyword>
<dbReference type="Proteomes" id="UP000036106">
    <property type="component" value="Chromosome"/>
</dbReference>
<dbReference type="OrthoDB" id="9795626at2"/>